<reference evidence="4" key="1">
    <citation type="submission" date="2025-08" db="UniProtKB">
        <authorList>
            <consortium name="RefSeq"/>
        </authorList>
    </citation>
    <scope>IDENTIFICATION</scope>
</reference>
<accession>A0A8B7XL45</accession>
<dbReference type="GeneID" id="110974300"/>
<dbReference type="OMA" id="TEKQWFA"/>
<dbReference type="GO" id="GO:0072669">
    <property type="term" value="C:tRNA-splicing ligase complex"/>
    <property type="evidence" value="ECO:0007669"/>
    <property type="project" value="TreeGrafter"/>
</dbReference>
<feature type="region of interest" description="Disordered" evidence="2">
    <location>
        <begin position="281"/>
        <end position="393"/>
    </location>
</feature>
<feature type="compositionally biased region" description="Gly residues" evidence="2">
    <location>
        <begin position="339"/>
        <end position="365"/>
    </location>
</feature>
<dbReference type="RefSeq" id="XP_022081533.1">
    <property type="nucleotide sequence ID" value="XM_022225841.1"/>
</dbReference>
<keyword evidence="3" id="KW-1185">Reference proteome</keyword>
<proteinExistence type="inferred from homology"/>
<name>A0A8B7XL45_ACAPL</name>
<protein>
    <submittedName>
        <fullName evidence="4">Protein FAM98A-like</fullName>
    </submittedName>
</protein>
<evidence type="ECO:0000256" key="1">
    <source>
        <dbReference type="ARBA" id="ARBA00007218"/>
    </source>
</evidence>
<comment type="similarity">
    <text evidence="1">Belongs to the FAM98 family.</text>
</comment>
<evidence type="ECO:0000313" key="4">
    <source>
        <dbReference type="RefSeq" id="XP_022081533.1"/>
    </source>
</evidence>
<gene>
    <name evidence="4" type="primary">LOC110974300</name>
</gene>
<evidence type="ECO:0000256" key="2">
    <source>
        <dbReference type="SAM" id="MobiDB-lite"/>
    </source>
</evidence>
<evidence type="ECO:0000313" key="3">
    <source>
        <dbReference type="Proteomes" id="UP000694845"/>
    </source>
</evidence>
<feature type="compositionally biased region" description="Gly residues" evidence="2">
    <location>
        <begin position="376"/>
        <end position="393"/>
    </location>
</feature>
<sequence>MDCFADVLDSLDDLGYKGPLMDETAFQQAIDEGPSSTEFTALISWLAGGLNRLGGVEATVSATSLAEEAESFELELSSLLSEMNCPYSALTQGEMINRFGNKENRLRLLDFLTSELQAAKIITCRPQKVDAMETDKECGWHVSSQHLKNICLGLKLCKPPADVNEVQLFNKIEERIRARLSQIGADGVGKPILTKQLSEQQWAKLGKINDRMRKEYTLRRQMILKRLDVTVQSFQWGERIKGKLQDDLATAYRPRRSQLAADSPVTIATLMAAREDLAKLRKTSSGSVRKNTKCPINRVLMGHVPDRGGRPLEATPPPKEMPAFKQRTEQPKGQRPQSGRGGGKVQGGWSKGEGRGRGGQGGGWNQGNQSTSGRYQQGGGGYQQGGYQQGGYPQGGGYQQGGYQQGGVGYQQGGYQQGGGGYQQGGYQQGGYQQGLVGVGMGVIKAEAIEERAKEVGGINSWPFLWFCWSLS</sequence>
<dbReference type="PANTHER" id="PTHR31353:SF1">
    <property type="entry name" value="PROTEIN FAM98B"/>
    <property type="match status" value="1"/>
</dbReference>
<dbReference type="AlphaFoldDB" id="A0A8B7XL45"/>
<dbReference type="Pfam" id="PF10239">
    <property type="entry name" value="DUF2465"/>
    <property type="match status" value="1"/>
</dbReference>
<dbReference type="Proteomes" id="UP000694845">
    <property type="component" value="Unplaced"/>
</dbReference>
<dbReference type="PANTHER" id="PTHR31353">
    <property type="entry name" value="FAM98"/>
    <property type="match status" value="1"/>
</dbReference>
<dbReference type="InterPro" id="IPR018797">
    <property type="entry name" value="FAM98"/>
</dbReference>
<organism evidence="3 4">
    <name type="scientific">Acanthaster planci</name>
    <name type="common">Crown-of-thorns starfish</name>
    <dbReference type="NCBI Taxonomy" id="133434"/>
    <lineage>
        <taxon>Eukaryota</taxon>
        <taxon>Metazoa</taxon>
        <taxon>Echinodermata</taxon>
        <taxon>Eleutherozoa</taxon>
        <taxon>Asterozoa</taxon>
        <taxon>Asteroidea</taxon>
        <taxon>Valvatacea</taxon>
        <taxon>Valvatida</taxon>
        <taxon>Acanthasteridae</taxon>
        <taxon>Acanthaster</taxon>
    </lineage>
</organism>
<dbReference type="OrthoDB" id="512356at2759"/>
<dbReference type="KEGG" id="aplc:110974300"/>